<feature type="domain" description="UvrD-like helicase C-terminal" evidence="3">
    <location>
        <begin position="672"/>
        <end position="717"/>
    </location>
</feature>
<dbReference type="InterPro" id="IPR050534">
    <property type="entry name" value="Coronavir_polyprotein_1ab"/>
</dbReference>
<dbReference type="InterPro" id="IPR027785">
    <property type="entry name" value="UvrD-like_helicase_C"/>
</dbReference>
<dbReference type="EMBL" id="LOMO01000001">
    <property type="protein sequence ID" value="KXY51446.1"/>
    <property type="molecule type" value="Genomic_DNA"/>
</dbReference>
<reference evidence="6 7" key="1">
    <citation type="submission" date="2015-12" db="EMBL/GenBank/DDBJ databases">
        <title>Bacillus cereus Group isolate.</title>
        <authorList>
            <person name="Kovac J."/>
        </authorList>
    </citation>
    <scope>NUCLEOTIDE SEQUENCE [LARGE SCALE GENOMIC DNA]</scope>
    <source>
        <strain evidence="6 7">FSL K6-0073</strain>
    </source>
</reference>
<dbReference type="Pfam" id="PF13245">
    <property type="entry name" value="AAA_19"/>
    <property type="match status" value="1"/>
</dbReference>
<dbReference type="Pfam" id="PF13538">
    <property type="entry name" value="UvrD_C_2"/>
    <property type="match status" value="1"/>
</dbReference>
<gene>
    <name evidence="6" type="ORF">AT268_33790</name>
</gene>
<dbReference type="InterPro" id="IPR041451">
    <property type="entry name" value="RecD2_SH13"/>
</dbReference>
<keyword evidence="2" id="KW-0067">ATP-binding</keyword>
<accession>A0A9X0MMM6</accession>
<sequence length="750" mass="84828">MFKTRKQFTLEFEVKKILHENAESRFYIITANILNHDSENQFPKEMRIQGNFNTVHKGDKFEGTGVVQLHKVYGYSIKLTATPTATVPQVKKGLIDFIKKRVSRVGMKTAKKIVDELGLEAISLIEKDYKVLVNIGLTEKRAKSIQNQLVEHKRFEELATFIQSFDLESSVAIRIYEDLGDTSLVKVKGNPYVVCSISKLDFTHADKIAYALGKPSDGVERIKHAIMFYIEHRMQSKGDICIFKDELLNSLEEFIVRVGAYPKNQMISVPIQKIDAILQGLFTSGALVTEENNDGKVCIYRADYHRIENNIVSGLKELVHSFKTPLCQRIQIDDFIQEYEKAYFPLAEKQAEAVYMALLNGISILTGGPGTGKTQTTNTIVQCIKKVNPKATILLLAPTGKASKRMTELTNMDASTIHRGLGLNSFGGTKELNQLTSDFIVVDEFSMVDAYLANKLVNNIGENTRILFVGDVDQLPSVGPGLILRDLIDSGKIPVTKLDKVFRQAENSQIVMNSYKVINGKTTKDPDGIRFDHTKGDEYFIQEKNSLVIRKKIIDSIQRMIDKYNYKLDDICLLSPMRIGDLGTDELNRAIQLHFNPPNSSMDYQRDEFTTFRTGDKVIHTENNKDLGVYNGEVGVVSSIYTYEGEFKVDVEYPDREDPVAYSEKDMEQLQLAYAITIHKSQGSEFPIVIMPFHESQLSMSTRNLIYTGRTRAKKILISIGDEETLNKGILKVSDTNRNSRIKEKLQKEL</sequence>
<dbReference type="Proteomes" id="UP000075476">
    <property type="component" value="Unassembled WGS sequence"/>
</dbReference>
<dbReference type="AlphaFoldDB" id="A0A9X0MMM6"/>
<dbReference type="Pfam" id="PF14490">
    <property type="entry name" value="HHH_RecD2"/>
    <property type="match status" value="1"/>
</dbReference>
<name>A0A9X0MMM6_BACCE</name>
<evidence type="ECO:0000259" key="3">
    <source>
        <dbReference type="Pfam" id="PF13538"/>
    </source>
</evidence>
<organism evidence="6 7">
    <name type="scientific">Bacillus cereus</name>
    <dbReference type="NCBI Taxonomy" id="1396"/>
    <lineage>
        <taxon>Bacteria</taxon>
        <taxon>Bacillati</taxon>
        <taxon>Bacillota</taxon>
        <taxon>Bacilli</taxon>
        <taxon>Bacillales</taxon>
        <taxon>Bacillaceae</taxon>
        <taxon>Bacillus</taxon>
        <taxon>Bacillus cereus group</taxon>
    </lineage>
</organism>
<dbReference type="GO" id="GO:0009338">
    <property type="term" value="C:exodeoxyribonuclease V complex"/>
    <property type="evidence" value="ECO:0007669"/>
    <property type="project" value="TreeGrafter"/>
</dbReference>
<dbReference type="Gene3D" id="1.10.10.2220">
    <property type="match status" value="1"/>
</dbReference>
<evidence type="ECO:0000313" key="6">
    <source>
        <dbReference type="EMBL" id="KXY51446.1"/>
    </source>
</evidence>
<dbReference type="CDD" id="cd18809">
    <property type="entry name" value="SF1_C_RecD"/>
    <property type="match status" value="1"/>
</dbReference>
<evidence type="ECO:0000259" key="5">
    <source>
        <dbReference type="Pfam" id="PF18335"/>
    </source>
</evidence>
<dbReference type="InterPro" id="IPR029493">
    <property type="entry name" value="RecD2-like_HHH"/>
</dbReference>
<dbReference type="GO" id="GO:0017116">
    <property type="term" value="F:single-stranded DNA helicase activity"/>
    <property type="evidence" value="ECO:0007669"/>
    <property type="project" value="TreeGrafter"/>
</dbReference>
<proteinExistence type="predicted"/>
<protein>
    <submittedName>
        <fullName evidence="6">Heavy metal transporter</fullName>
    </submittedName>
</protein>
<comment type="caution">
    <text evidence="6">The sequence shown here is derived from an EMBL/GenBank/DDBJ whole genome shotgun (WGS) entry which is preliminary data.</text>
</comment>
<dbReference type="Pfam" id="PF18335">
    <property type="entry name" value="SH3_13"/>
    <property type="match status" value="1"/>
</dbReference>
<feature type="domain" description="ATP-dependent RecD2 DNA helicase-like helix-hairpin-helix" evidence="4">
    <location>
        <begin position="151"/>
        <end position="241"/>
    </location>
</feature>
<dbReference type="RefSeq" id="WP_061662776.1">
    <property type="nucleotide sequence ID" value="NZ_LOMO01000001.1"/>
</dbReference>
<dbReference type="PANTHER" id="PTHR43788:SF6">
    <property type="entry name" value="DNA HELICASE B"/>
    <property type="match status" value="1"/>
</dbReference>
<evidence type="ECO:0000259" key="4">
    <source>
        <dbReference type="Pfam" id="PF14490"/>
    </source>
</evidence>
<dbReference type="Gene3D" id="2.30.30.940">
    <property type="match status" value="1"/>
</dbReference>
<dbReference type="SUPFAM" id="SSF52540">
    <property type="entry name" value="P-loop containing nucleoside triphosphate hydrolases"/>
    <property type="match status" value="1"/>
</dbReference>
<evidence type="ECO:0000313" key="7">
    <source>
        <dbReference type="Proteomes" id="UP000075476"/>
    </source>
</evidence>
<dbReference type="PANTHER" id="PTHR43788">
    <property type="entry name" value="DNA2/NAM7 HELICASE FAMILY MEMBER"/>
    <property type="match status" value="1"/>
</dbReference>
<evidence type="ECO:0000256" key="2">
    <source>
        <dbReference type="ARBA" id="ARBA00022840"/>
    </source>
</evidence>
<dbReference type="Gene3D" id="3.40.50.300">
    <property type="entry name" value="P-loop containing nucleotide triphosphate hydrolases"/>
    <property type="match status" value="2"/>
</dbReference>
<feature type="domain" description="ATP-dependent RecD2 DNA helicase SH3" evidence="5">
    <location>
        <begin position="587"/>
        <end position="650"/>
    </location>
</feature>
<dbReference type="GO" id="GO:0005524">
    <property type="term" value="F:ATP binding"/>
    <property type="evidence" value="ECO:0007669"/>
    <property type="project" value="UniProtKB-KW"/>
</dbReference>
<keyword evidence="1" id="KW-0547">Nucleotide-binding</keyword>
<dbReference type="GO" id="GO:0006310">
    <property type="term" value="P:DNA recombination"/>
    <property type="evidence" value="ECO:0007669"/>
    <property type="project" value="TreeGrafter"/>
</dbReference>
<dbReference type="CDD" id="cd17933">
    <property type="entry name" value="DEXSc_RecD-like"/>
    <property type="match status" value="1"/>
</dbReference>
<dbReference type="InterPro" id="IPR027417">
    <property type="entry name" value="P-loop_NTPase"/>
</dbReference>
<evidence type="ECO:0000256" key="1">
    <source>
        <dbReference type="ARBA" id="ARBA00022741"/>
    </source>
</evidence>